<dbReference type="InterPro" id="IPR050302">
    <property type="entry name" value="Rab_GAP_TBC_domain"/>
</dbReference>
<evidence type="ECO:0000256" key="1">
    <source>
        <dbReference type="SAM" id="MobiDB-lite"/>
    </source>
</evidence>
<feature type="compositionally biased region" description="Polar residues" evidence="1">
    <location>
        <begin position="387"/>
        <end position="409"/>
    </location>
</feature>
<dbReference type="HOGENOM" id="CLU_003663_1_1_1"/>
<protein>
    <recommendedName>
        <fullName evidence="2">Rab-GAP TBC domain-containing protein</fullName>
    </recommendedName>
</protein>
<dbReference type="Gene3D" id="1.10.472.80">
    <property type="entry name" value="Ypt/Rab-GAP domain of gyp1p, domain 3"/>
    <property type="match status" value="1"/>
</dbReference>
<dbReference type="Proteomes" id="UP000002058">
    <property type="component" value="Unassembled WGS sequence"/>
</dbReference>
<feature type="compositionally biased region" description="Polar residues" evidence="1">
    <location>
        <begin position="271"/>
        <end position="295"/>
    </location>
</feature>
<dbReference type="GO" id="GO:0031267">
    <property type="term" value="F:small GTPase binding"/>
    <property type="evidence" value="ECO:0007669"/>
    <property type="project" value="TreeGrafter"/>
</dbReference>
<dbReference type="PANTHER" id="PTHR47219">
    <property type="entry name" value="RAB GTPASE-ACTIVATING PROTEIN 1-LIKE"/>
    <property type="match status" value="1"/>
</dbReference>
<dbReference type="GO" id="GO:0005096">
    <property type="term" value="F:GTPase activator activity"/>
    <property type="evidence" value="ECO:0007669"/>
    <property type="project" value="TreeGrafter"/>
</dbReference>
<feature type="compositionally biased region" description="Polar residues" evidence="1">
    <location>
        <begin position="186"/>
        <end position="197"/>
    </location>
</feature>
<evidence type="ECO:0000313" key="4">
    <source>
        <dbReference type="Proteomes" id="UP000002058"/>
    </source>
</evidence>
<dbReference type="STRING" id="336963.C4JYI7"/>
<dbReference type="eggNOG" id="KOG1102">
    <property type="taxonomic scope" value="Eukaryota"/>
</dbReference>
<accession>C4JYI7</accession>
<dbReference type="EMBL" id="CH476619">
    <property type="protein sequence ID" value="EEP82373.1"/>
    <property type="molecule type" value="Genomic_DNA"/>
</dbReference>
<dbReference type="PANTHER" id="PTHR47219:SF9">
    <property type="entry name" value="GTPASE ACTIVATING PROTEIN AND CENTROSOME-ASSOCIATED, ISOFORM B"/>
    <property type="match status" value="1"/>
</dbReference>
<dbReference type="InterPro" id="IPR035969">
    <property type="entry name" value="Rab-GAP_TBC_sf"/>
</dbReference>
<feature type="region of interest" description="Disordered" evidence="1">
    <location>
        <begin position="173"/>
        <end position="219"/>
    </location>
</feature>
<dbReference type="KEGG" id="ure:UREG_07238"/>
<dbReference type="VEuPathDB" id="FungiDB:UREG_07238"/>
<dbReference type="FunFam" id="1.10.8.270:FF:000023">
    <property type="entry name" value="TBC domain-containing protein C1778.09"/>
    <property type="match status" value="1"/>
</dbReference>
<reference evidence="4" key="1">
    <citation type="journal article" date="2009" name="Genome Res.">
        <title>Comparative genomic analyses of the human fungal pathogens Coccidioides and their relatives.</title>
        <authorList>
            <person name="Sharpton T.J."/>
            <person name="Stajich J.E."/>
            <person name="Rounsley S.D."/>
            <person name="Gardner M.J."/>
            <person name="Wortman J.R."/>
            <person name="Jordar V.S."/>
            <person name="Maiti R."/>
            <person name="Kodira C.D."/>
            <person name="Neafsey D.E."/>
            <person name="Zeng Q."/>
            <person name="Hung C.-Y."/>
            <person name="McMahan C."/>
            <person name="Muszewska A."/>
            <person name="Grynberg M."/>
            <person name="Mandel M.A."/>
            <person name="Kellner E.M."/>
            <person name="Barker B.M."/>
            <person name="Galgiani J.N."/>
            <person name="Orbach M.J."/>
            <person name="Kirkland T.N."/>
            <person name="Cole G.T."/>
            <person name="Henn M.R."/>
            <person name="Birren B.W."/>
            <person name="Taylor J.W."/>
        </authorList>
    </citation>
    <scope>NUCLEOTIDE SEQUENCE [LARGE SCALE GENOMIC DNA]</scope>
    <source>
        <strain evidence="4">UAMH 1704</strain>
    </source>
</reference>
<sequence>MADTELPLLPGLRKTTSHSSLGATAHEQPSGMGLATSSVPLDSDELKRPDASPKSPTETIRPDKLRPNTALPRTSFSKPRPSIDARSIASFRFTSRIPSIVVNDAPHRPSSRRSERSLRWGGRKGQMRSEVPSVPPLPVVEPFRGIKLDIPSGSLEDITTTTVDDLQSVNPIEPAEKPINPPESCLTVSDATAPRSTSTRRIRSANSLRCRPSTTSSRPISADEEILSFKVRLMYETGDADIDESEISQLMNVEQDVLWEEASSIEESRGRTPTTRHSSTTELANPLTRNGSRRNSFTREATELAGGIEDWENVKNEDVDRYGFIVPRRDTENGADPSPPQPLQRVSTSLMLAAASPRRKRTIRRTPSVAASIRSFSGRSPSRKSTEQPNRPSSSQSSYQPNLTRSTSKFRYATNKLPHNRDRKLMDEASDMLTLPASIDREMTNDDDTPYARAMKKKEWEREEKWRKMAKLTSKKKDGAGMTFEFDISSPKLIERTWKGIPDRWRATAWHAFLTASANKRKGSPTDEELIRRFNELQDEPSPDDLQIDIDVPRTISSHIMFRRRYRGGQRLLFRVLHAMSLYFPDTGYVQGMASLAATLLAYYDEEHAFIMLVRLWQLRGLDRLYRSGFSGLMEALGNFESEWLERGEVAEKLTELGIPPTAYGTRWYLTLFNYSIPFPAQLRVWDVFMLLGDSGDVTNSRPATSISASVDGQQGSTVTSAKPFGRSLDVLHATSAALIDGMRDIILDSDFENAMKVLTSWVPIKDIELFMRVAKAEWKVHYKKKA</sequence>
<feature type="region of interest" description="Disordered" evidence="1">
    <location>
        <begin position="1"/>
        <end position="84"/>
    </location>
</feature>
<proteinExistence type="predicted"/>
<feature type="region of interest" description="Disordered" evidence="1">
    <location>
        <begin position="263"/>
        <end position="295"/>
    </location>
</feature>
<feature type="domain" description="Rab-GAP TBC" evidence="2">
    <location>
        <begin position="500"/>
        <end position="693"/>
    </location>
</feature>
<feature type="region of interest" description="Disordered" evidence="1">
    <location>
        <begin position="353"/>
        <end position="417"/>
    </location>
</feature>
<dbReference type="SMART" id="SM00164">
    <property type="entry name" value="TBC"/>
    <property type="match status" value="1"/>
</dbReference>
<evidence type="ECO:0000313" key="3">
    <source>
        <dbReference type="EMBL" id="EEP82373.1"/>
    </source>
</evidence>
<dbReference type="InParanoid" id="C4JYI7"/>
<dbReference type="RefSeq" id="XP_002582465.1">
    <property type="nucleotide sequence ID" value="XM_002582419.1"/>
</dbReference>
<dbReference type="AlphaFoldDB" id="C4JYI7"/>
<keyword evidence="4" id="KW-1185">Reference proteome</keyword>
<dbReference type="FunFam" id="1.10.472.80:FF:000055">
    <property type="entry name" value="TBC domain-containing protein C1778.09"/>
    <property type="match status" value="1"/>
</dbReference>
<dbReference type="SUPFAM" id="SSF47923">
    <property type="entry name" value="Ypt/Rab-GAP domain of gyp1p"/>
    <property type="match status" value="2"/>
</dbReference>
<dbReference type="Pfam" id="PF00566">
    <property type="entry name" value="RabGAP-TBC"/>
    <property type="match status" value="1"/>
</dbReference>
<name>C4JYI7_UNCRE</name>
<dbReference type="PROSITE" id="PS50086">
    <property type="entry name" value="TBC_RABGAP"/>
    <property type="match status" value="1"/>
</dbReference>
<organism evidence="3 4">
    <name type="scientific">Uncinocarpus reesii (strain UAMH 1704)</name>
    <dbReference type="NCBI Taxonomy" id="336963"/>
    <lineage>
        <taxon>Eukaryota</taxon>
        <taxon>Fungi</taxon>
        <taxon>Dikarya</taxon>
        <taxon>Ascomycota</taxon>
        <taxon>Pezizomycotina</taxon>
        <taxon>Eurotiomycetes</taxon>
        <taxon>Eurotiomycetidae</taxon>
        <taxon>Onygenales</taxon>
        <taxon>Onygenaceae</taxon>
        <taxon>Uncinocarpus</taxon>
    </lineage>
</organism>
<dbReference type="InterPro" id="IPR000195">
    <property type="entry name" value="Rab-GAP-TBC_dom"/>
</dbReference>
<dbReference type="Gene3D" id="1.10.8.270">
    <property type="entry name" value="putative rabgap domain of human tbc1 domain family member 14 like domains"/>
    <property type="match status" value="1"/>
</dbReference>
<dbReference type="OMA" id="TAWYSFL"/>
<feature type="region of interest" description="Disordered" evidence="1">
    <location>
        <begin position="102"/>
        <end position="136"/>
    </location>
</feature>
<feature type="compositionally biased region" description="Polar residues" evidence="1">
    <location>
        <begin position="204"/>
        <end position="219"/>
    </location>
</feature>
<gene>
    <name evidence="3" type="ORF">UREG_07238</name>
</gene>
<dbReference type="OrthoDB" id="294251at2759"/>
<dbReference type="GeneID" id="8439840"/>
<evidence type="ECO:0000259" key="2">
    <source>
        <dbReference type="PROSITE" id="PS50086"/>
    </source>
</evidence>